<proteinExistence type="predicted"/>
<organism evidence="6 7">
    <name type="scientific">Algimonas arctica</name>
    <dbReference type="NCBI Taxonomy" id="1479486"/>
    <lineage>
        <taxon>Bacteria</taxon>
        <taxon>Pseudomonadati</taxon>
        <taxon>Pseudomonadota</taxon>
        <taxon>Alphaproteobacteria</taxon>
        <taxon>Maricaulales</taxon>
        <taxon>Robiginitomaculaceae</taxon>
        <taxon>Algimonas</taxon>
    </lineage>
</organism>
<dbReference type="PANTHER" id="PTHR35814">
    <property type="match status" value="1"/>
</dbReference>
<accession>A0A8J3G2A6</accession>
<evidence type="ECO:0000256" key="5">
    <source>
        <dbReference type="SAM" id="Phobius"/>
    </source>
</evidence>
<dbReference type="RefSeq" id="WP_189497213.1">
    <property type="nucleotide sequence ID" value="NZ_BMZH01000005.1"/>
</dbReference>
<reference evidence="6" key="2">
    <citation type="submission" date="2020-09" db="EMBL/GenBank/DDBJ databases">
        <authorList>
            <person name="Sun Q."/>
            <person name="Kim S."/>
        </authorList>
    </citation>
    <scope>NUCLEOTIDE SEQUENCE</scope>
    <source>
        <strain evidence="6">KCTC 32513</strain>
    </source>
</reference>
<dbReference type="InterPro" id="IPR001129">
    <property type="entry name" value="Membr-assoc_MAPEG"/>
</dbReference>
<evidence type="ECO:0000256" key="4">
    <source>
        <dbReference type="ARBA" id="ARBA00023136"/>
    </source>
</evidence>
<name>A0A8J3G2A6_9PROT</name>
<sequence length="132" mass="14370">MTAFQIVTVYVALSLFLNPVLMMRIGLHRQKKKISLGDGGDADMLSRIRAHGNFSEVAPLALIGLLALASMDGSPIMAHIFGATYFIGRILHFLGMRGTFGQGRLIGTLMTVFTFLGLGLYLLYLVFVHGPV</sequence>
<dbReference type="InterPro" id="IPR023352">
    <property type="entry name" value="MAPEG-like_dom_sf"/>
</dbReference>
<dbReference type="EMBL" id="BMZH01000005">
    <property type="protein sequence ID" value="GHA93811.1"/>
    <property type="molecule type" value="Genomic_DNA"/>
</dbReference>
<feature type="transmembrane region" description="Helical" evidence="5">
    <location>
        <begin position="6"/>
        <end position="27"/>
    </location>
</feature>
<keyword evidence="3 5" id="KW-1133">Transmembrane helix</keyword>
<evidence type="ECO:0000256" key="3">
    <source>
        <dbReference type="ARBA" id="ARBA00022989"/>
    </source>
</evidence>
<keyword evidence="7" id="KW-1185">Reference proteome</keyword>
<keyword evidence="4 5" id="KW-0472">Membrane</keyword>
<evidence type="ECO:0000256" key="2">
    <source>
        <dbReference type="ARBA" id="ARBA00022692"/>
    </source>
</evidence>
<evidence type="ECO:0000313" key="6">
    <source>
        <dbReference type="EMBL" id="GHA93811.1"/>
    </source>
</evidence>
<reference evidence="6" key="1">
    <citation type="journal article" date="2014" name="Int. J. Syst. Evol. Microbiol.">
        <title>Complete genome sequence of Corynebacterium casei LMG S-19264T (=DSM 44701T), isolated from a smear-ripened cheese.</title>
        <authorList>
            <consortium name="US DOE Joint Genome Institute (JGI-PGF)"/>
            <person name="Walter F."/>
            <person name="Albersmeier A."/>
            <person name="Kalinowski J."/>
            <person name="Ruckert C."/>
        </authorList>
    </citation>
    <scope>NUCLEOTIDE SEQUENCE</scope>
    <source>
        <strain evidence="6">KCTC 32513</strain>
    </source>
</reference>
<comment type="subcellular location">
    <subcellularLocation>
        <location evidence="1">Membrane</location>
    </subcellularLocation>
</comment>
<feature type="transmembrane region" description="Helical" evidence="5">
    <location>
        <begin position="76"/>
        <end position="94"/>
    </location>
</feature>
<feature type="transmembrane region" description="Helical" evidence="5">
    <location>
        <begin position="106"/>
        <end position="127"/>
    </location>
</feature>
<dbReference type="GO" id="GO:0016020">
    <property type="term" value="C:membrane"/>
    <property type="evidence" value="ECO:0007669"/>
    <property type="project" value="UniProtKB-SubCell"/>
</dbReference>
<dbReference type="AlphaFoldDB" id="A0A8J3G2A6"/>
<evidence type="ECO:0008006" key="8">
    <source>
        <dbReference type="Google" id="ProtNLM"/>
    </source>
</evidence>
<evidence type="ECO:0000256" key="1">
    <source>
        <dbReference type="ARBA" id="ARBA00004370"/>
    </source>
</evidence>
<dbReference type="Gene3D" id="1.20.120.550">
    <property type="entry name" value="Membrane associated eicosanoid/glutathione metabolism-like domain"/>
    <property type="match status" value="1"/>
</dbReference>
<dbReference type="Pfam" id="PF01124">
    <property type="entry name" value="MAPEG"/>
    <property type="match status" value="1"/>
</dbReference>
<gene>
    <name evidence="6" type="ORF">GCM10009069_16130</name>
</gene>
<dbReference type="Proteomes" id="UP000634004">
    <property type="component" value="Unassembled WGS sequence"/>
</dbReference>
<comment type="caution">
    <text evidence="6">The sequence shown here is derived from an EMBL/GenBank/DDBJ whole genome shotgun (WGS) entry which is preliminary data.</text>
</comment>
<dbReference type="SUPFAM" id="SSF161084">
    <property type="entry name" value="MAPEG domain-like"/>
    <property type="match status" value="1"/>
</dbReference>
<evidence type="ECO:0000313" key="7">
    <source>
        <dbReference type="Proteomes" id="UP000634004"/>
    </source>
</evidence>
<keyword evidence="2 5" id="KW-0812">Transmembrane</keyword>
<dbReference type="PANTHER" id="PTHR35814:SF1">
    <property type="entry name" value="GLUTATHIONE S-TRANSFERASE-RELATED"/>
    <property type="match status" value="1"/>
</dbReference>
<protein>
    <recommendedName>
        <fullName evidence="8">Glutathione S-transferase</fullName>
    </recommendedName>
</protein>
<feature type="transmembrane region" description="Helical" evidence="5">
    <location>
        <begin position="48"/>
        <end position="70"/>
    </location>
</feature>